<accession>A0A7G1KHY2</accession>
<dbReference type="InterPro" id="IPR036271">
    <property type="entry name" value="Tet_transcr_reg_TetR-rel_C_sf"/>
</dbReference>
<evidence type="ECO:0000256" key="3">
    <source>
        <dbReference type="ARBA" id="ARBA00023163"/>
    </source>
</evidence>
<keyword evidence="7" id="KW-1185">Reference proteome</keyword>
<keyword evidence="1" id="KW-0805">Transcription regulation</keyword>
<reference evidence="6 7" key="1">
    <citation type="submission" date="2020-08" db="EMBL/GenBank/DDBJ databases">
        <title>Genome Sequencing of Nocardia wallacei strain FMUON74 and assembly.</title>
        <authorList>
            <person name="Toyokawa M."/>
            <person name="Uesaka K."/>
        </authorList>
    </citation>
    <scope>NUCLEOTIDE SEQUENCE [LARGE SCALE GENOMIC DNA]</scope>
    <source>
        <strain evidence="6 7">FMUON74</strain>
    </source>
</reference>
<keyword evidence="2 4" id="KW-0238">DNA-binding</keyword>
<dbReference type="Gene3D" id="1.10.357.10">
    <property type="entry name" value="Tetracycline Repressor, domain 2"/>
    <property type="match status" value="1"/>
</dbReference>
<name>A0A7G1KHY2_9NOCA</name>
<dbReference type="EMBL" id="AP023396">
    <property type="protein sequence ID" value="BCK54912.1"/>
    <property type="molecule type" value="Genomic_DNA"/>
</dbReference>
<dbReference type="InterPro" id="IPR001647">
    <property type="entry name" value="HTH_TetR"/>
</dbReference>
<feature type="domain" description="HTH tetR-type" evidence="5">
    <location>
        <begin position="18"/>
        <end position="78"/>
    </location>
</feature>
<dbReference type="Proteomes" id="UP000516173">
    <property type="component" value="Chromosome"/>
</dbReference>
<dbReference type="PANTHER" id="PTHR30055">
    <property type="entry name" value="HTH-TYPE TRANSCRIPTIONAL REGULATOR RUTR"/>
    <property type="match status" value="1"/>
</dbReference>
<dbReference type="Pfam" id="PF00440">
    <property type="entry name" value="TetR_N"/>
    <property type="match status" value="1"/>
</dbReference>
<proteinExistence type="predicted"/>
<evidence type="ECO:0000256" key="2">
    <source>
        <dbReference type="ARBA" id="ARBA00023125"/>
    </source>
</evidence>
<dbReference type="InterPro" id="IPR050109">
    <property type="entry name" value="HTH-type_TetR-like_transc_reg"/>
</dbReference>
<evidence type="ECO:0000256" key="4">
    <source>
        <dbReference type="PROSITE-ProRule" id="PRU00335"/>
    </source>
</evidence>
<dbReference type="PANTHER" id="PTHR30055:SF234">
    <property type="entry name" value="HTH-TYPE TRANSCRIPTIONAL REGULATOR BETI"/>
    <property type="match status" value="1"/>
</dbReference>
<dbReference type="GO" id="GO:0003700">
    <property type="term" value="F:DNA-binding transcription factor activity"/>
    <property type="evidence" value="ECO:0007669"/>
    <property type="project" value="TreeGrafter"/>
</dbReference>
<dbReference type="KEGG" id="nwl:NWFMUON74_26840"/>
<feature type="DNA-binding region" description="H-T-H motif" evidence="4">
    <location>
        <begin position="41"/>
        <end position="60"/>
    </location>
</feature>
<dbReference type="PROSITE" id="PS50977">
    <property type="entry name" value="HTH_TETR_2"/>
    <property type="match status" value="1"/>
</dbReference>
<dbReference type="Gene3D" id="1.10.10.60">
    <property type="entry name" value="Homeodomain-like"/>
    <property type="match status" value="1"/>
</dbReference>
<dbReference type="AlphaFoldDB" id="A0A7G1KHY2"/>
<evidence type="ECO:0000259" key="5">
    <source>
        <dbReference type="PROSITE" id="PS50977"/>
    </source>
</evidence>
<sequence length="213" mass="22991">MATITAEGRPAEVDPRRARSRARLLAAAAELLKTGGPEAITVDAVTRVSHVARTTLYRHFDNVVHLRAATLEHLLPPVVEAPTEGTLRERLIELVGRQADVISEAPLHLTTLAWLATAEPGDAGAGERAGSLRSRFIDNYRRPFDELFGSDEGRAVLGDRDLASVLAQLIGPFVFVRLSGIGSATRADCARIVDDFLAARAVRAERPTDEDAP</sequence>
<dbReference type="SUPFAM" id="SSF48498">
    <property type="entry name" value="Tetracyclin repressor-like, C-terminal domain"/>
    <property type="match status" value="1"/>
</dbReference>
<dbReference type="InterPro" id="IPR009057">
    <property type="entry name" value="Homeodomain-like_sf"/>
</dbReference>
<protein>
    <submittedName>
        <fullName evidence="6">TetR family transcriptional regulator</fullName>
    </submittedName>
</protein>
<evidence type="ECO:0000313" key="7">
    <source>
        <dbReference type="Proteomes" id="UP000516173"/>
    </source>
</evidence>
<dbReference type="RefSeq" id="WP_187688100.1">
    <property type="nucleotide sequence ID" value="NZ_AP023396.1"/>
</dbReference>
<organism evidence="6 7">
    <name type="scientific">Nocardia wallacei</name>
    <dbReference type="NCBI Taxonomy" id="480035"/>
    <lineage>
        <taxon>Bacteria</taxon>
        <taxon>Bacillati</taxon>
        <taxon>Actinomycetota</taxon>
        <taxon>Actinomycetes</taxon>
        <taxon>Mycobacteriales</taxon>
        <taxon>Nocardiaceae</taxon>
        <taxon>Nocardia</taxon>
    </lineage>
</organism>
<dbReference type="SUPFAM" id="SSF46689">
    <property type="entry name" value="Homeodomain-like"/>
    <property type="match status" value="1"/>
</dbReference>
<gene>
    <name evidence="6" type="ORF">NWFMUON74_26840</name>
</gene>
<keyword evidence="3" id="KW-0804">Transcription</keyword>
<dbReference type="GeneID" id="80347233"/>
<evidence type="ECO:0000256" key="1">
    <source>
        <dbReference type="ARBA" id="ARBA00023015"/>
    </source>
</evidence>
<evidence type="ECO:0000313" key="6">
    <source>
        <dbReference type="EMBL" id="BCK54912.1"/>
    </source>
</evidence>
<dbReference type="GO" id="GO:0000976">
    <property type="term" value="F:transcription cis-regulatory region binding"/>
    <property type="evidence" value="ECO:0007669"/>
    <property type="project" value="TreeGrafter"/>
</dbReference>